<dbReference type="PANTHER" id="PTHR36922:SF1">
    <property type="entry name" value="DUF1993 DOMAIN-CONTAINING PROTEIN"/>
    <property type="match status" value="1"/>
</dbReference>
<dbReference type="InterPro" id="IPR034660">
    <property type="entry name" value="DinB/YfiT-like"/>
</dbReference>
<reference evidence="1" key="1">
    <citation type="submission" date="2021-01" db="EMBL/GenBank/DDBJ databases">
        <title>Rhizobium sp. strain KVB221 16S ribosomal RNA gene Genome sequencing and assembly.</title>
        <authorList>
            <person name="Kang M."/>
        </authorList>
    </citation>
    <scope>NUCLEOTIDE SEQUENCE</scope>
    <source>
        <strain evidence="1">KVB221</strain>
    </source>
</reference>
<dbReference type="Gene3D" id="1.20.120.450">
    <property type="entry name" value="dinb family like domain"/>
    <property type="match status" value="1"/>
</dbReference>
<dbReference type="SUPFAM" id="SSF109854">
    <property type="entry name" value="DinB/YfiT-like putative metalloenzymes"/>
    <property type="match status" value="1"/>
</dbReference>
<proteinExistence type="predicted"/>
<keyword evidence="2" id="KW-1185">Reference proteome</keyword>
<dbReference type="Pfam" id="PF09351">
    <property type="entry name" value="DUF1993"/>
    <property type="match status" value="1"/>
</dbReference>
<sequence length="168" mass="18403">MSISLHSVATLSILPRFKGLKAALNQAEAFCTEKKIDPSVLLNARLAPDMRSLISQVQLSSDHAKGAFYRTAGLPLPSLADTEQSFADLHARIDKTVDLIGDVSAAQMEGRENADIVLKFPRGEMNFTGEGYLIGFALPNFYFHVTTAYAILRHNGMPLGKSMFMGRE</sequence>
<dbReference type="Proteomes" id="UP000633219">
    <property type="component" value="Unassembled WGS sequence"/>
</dbReference>
<dbReference type="AlphaFoldDB" id="A0A937CN81"/>
<evidence type="ECO:0000313" key="2">
    <source>
        <dbReference type="Proteomes" id="UP000633219"/>
    </source>
</evidence>
<protein>
    <submittedName>
        <fullName evidence="1">DUF1993 domain-containing protein</fullName>
    </submittedName>
</protein>
<organism evidence="1 2">
    <name type="scientific">Rhizobium setariae</name>
    <dbReference type="NCBI Taxonomy" id="2801340"/>
    <lineage>
        <taxon>Bacteria</taxon>
        <taxon>Pseudomonadati</taxon>
        <taxon>Pseudomonadota</taxon>
        <taxon>Alphaproteobacteria</taxon>
        <taxon>Hyphomicrobiales</taxon>
        <taxon>Rhizobiaceae</taxon>
        <taxon>Rhizobium/Agrobacterium group</taxon>
        <taxon>Rhizobium</taxon>
    </lineage>
</organism>
<gene>
    <name evidence="1" type="ORF">JJB09_06835</name>
</gene>
<dbReference type="InterPro" id="IPR018531">
    <property type="entry name" value="DUF1993"/>
</dbReference>
<comment type="caution">
    <text evidence="1">The sequence shown here is derived from an EMBL/GenBank/DDBJ whole genome shotgun (WGS) entry which is preliminary data.</text>
</comment>
<evidence type="ECO:0000313" key="1">
    <source>
        <dbReference type="EMBL" id="MBL0371739.1"/>
    </source>
</evidence>
<dbReference type="RefSeq" id="WP_201655086.1">
    <property type="nucleotide sequence ID" value="NZ_JAEQNC010000003.1"/>
</dbReference>
<name>A0A937CN81_9HYPH</name>
<dbReference type="EMBL" id="JAEQNC010000003">
    <property type="protein sequence ID" value="MBL0371739.1"/>
    <property type="molecule type" value="Genomic_DNA"/>
</dbReference>
<accession>A0A937CN81</accession>
<dbReference type="PANTHER" id="PTHR36922">
    <property type="entry name" value="BLL2446 PROTEIN"/>
    <property type="match status" value="1"/>
</dbReference>